<evidence type="ECO:0000313" key="2">
    <source>
        <dbReference type="Proteomes" id="UP000190951"/>
    </source>
</evidence>
<dbReference type="AlphaFoldDB" id="A0A1S8L7F0"/>
<reference evidence="1 2" key="1">
    <citation type="submission" date="2022-04" db="EMBL/GenBank/DDBJ databases">
        <title>Genome sequence of C. roseum typestrain.</title>
        <authorList>
            <person name="Poehlein A."/>
            <person name="Schoch T."/>
            <person name="Duerre P."/>
            <person name="Daniel R."/>
        </authorList>
    </citation>
    <scope>NUCLEOTIDE SEQUENCE [LARGE SCALE GENOMIC DNA]</scope>
    <source>
        <strain evidence="1 2">DSM 7320</strain>
    </source>
</reference>
<dbReference type="PANTHER" id="PTHR30408:SF12">
    <property type="entry name" value="TYPE I RESTRICTION ENZYME MJAVIII SPECIFICITY SUBUNIT"/>
    <property type="match status" value="1"/>
</dbReference>
<dbReference type="Proteomes" id="UP000190951">
    <property type="component" value="Chromosome"/>
</dbReference>
<dbReference type="InterPro" id="IPR044946">
    <property type="entry name" value="Restrct_endonuc_typeI_TRD_sf"/>
</dbReference>
<dbReference type="KEGG" id="crw:CROST_028320"/>
<keyword evidence="2" id="KW-1185">Reference proteome</keyword>
<gene>
    <name evidence="1" type="ORF">CROST_028320</name>
</gene>
<dbReference type="InterPro" id="IPR052021">
    <property type="entry name" value="Type-I_RS_S_subunit"/>
</dbReference>
<proteinExistence type="predicted"/>
<dbReference type="STRING" id="84029.CROST_19880"/>
<accession>A0A1S8L7F0</accession>
<protein>
    <submittedName>
        <fullName evidence="1">Uncharacterized protein</fullName>
    </submittedName>
</protein>
<evidence type="ECO:0000313" key="1">
    <source>
        <dbReference type="EMBL" id="URZ12115.1"/>
    </source>
</evidence>
<dbReference type="Gene3D" id="3.90.220.20">
    <property type="entry name" value="DNA methylase specificity domains"/>
    <property type="match status" value="2"/>
</dbReference>
<dbReference type="RefSeq" id="WP_077832137.1">
    <property type="nucleotide sequence ID" value="NZ_CP096983.1"/>
</dbReference>
<dbReference type="SUPFAM" id="SSF116734">
    <property type="entry name" value="DNA methylase specificity domain"/>
    <property type="match status" value="2"/>
</dbReference>
<dbReference type="EMBL" id="CP096983">
    <property type="protein sequence ID" value="URZ12115.1"/>
    <property type="molecule type" value="Genomic_DNA"/>
</dbReference>
<sequence length="414" mass="47609">MDKNNNKPKLRFPGFTEPWEQCKLSELLFPADERNNAGRYTQNDVLAASLGTELVKKHIFFGLRSTEESVKNYRVVNSGDVIYTKSPIKGYPNGIIRTNKGLDGIVPSLYCVYHSISSINSGIIQSYFEDNSRLDAYLYPLVNIGARNNVNITDIGFLEGTICISQDIDEQNKIVTFFNHLTNLITLHQRKLKHLKDKKKGLLQKMFPKNGESFPELRFPGFTDAWEQRKLGEIAERIIRKNTELKSTLPLTISAQYGLVDQITFFNKRVASRDVSGYYLLKKGEFAYNKSYSEGYPWGTIKRLERYENGALSTLYICFKLLDVNSDFLVSYYETDNWHKEIAQRAAEGARNHGLLNISADDFFDTKLTIPKSKEEQSAIGCFFQEFDNLITLHQRKLDHLQQQKKALLQQMFV</sequence>
<dbReference type="REBASE" id="633579">
    <property type="entry name" value="S.Cro7320ORF28310P"/>
</dbReference>
<organism evidence="1 2">
    <name type="scientific">Clostridium felsineum</name>
    <dbReference type="NCBI Taxonomy" id="36839"/>
    <lineage>
        <taxon>Bacteria</taxon>
        <taxon>Bacillati</taxon>
        <taxon>Bacillota</taxon>
        <taxon>Clostridia</taxon>
        <taxon>Eubacteriales</taxon>
        <taxon>Clostridiaceae</taxon>
        <taxon>Clostridium</taxon>
    </lineage>
</organism>
<name>A0A1S8L7F0_9CLOT</name>
<dbReference type="PANTHER" id="PTHR30408">
    <property type="entry name" value="TYPE-1 RESTRICTION ENZYME ECOKI SPECIFICITY PROTEIN"/>
    <property type="match status" value="1"/>
</dbReference>